<keyword evidence="3" id="KW-1185">Reference proteome</keyword>
<gene>
    <name evidence="2" type="ORF">IWZ03DRAFT_199989</name>
</gene>
<dbReference type="EMBL" id="JBBPHU010000006">
    <property type="protein sequence ID" value="KAK7516841.1"/>
    <property type="molecule type" value="Genomic_DNA"/>
</dbReference>
<name>A0ABR1KR51_9PEZI</name>
<reference evidence="2 3" key="1">
    <citation type="submission" date="2024-04" db="EMBL/GenBank/DDBJ databases">
        <title>Phyllosticta paracitricarpa is synonymous to the EU quarantine fungus P. citricarpa based on phylogenomic analyses.</title>
        <authorList>
            <consortium name="Lawrence Berkeley National Laboratory"/>
            <person name="Van Ingen-Buijs V.A."/>
            <person name="Van Westerhoven A.C."/>
            <person name="Haridas S."/>
            <person name="Skiadas P."/>
            <person name="Martin F."/>
            <person name="Groenewald J.Z."/>
            <person name="Crous P.W."/>
            <person name="Seidl M.F."/>
        </authorList>
    </citation>
    <scope>NUCLEOTIDE SEQUENCE [LARGE SCALE GENOMIC DNA]</scope>
    <source>
        <strain evidence="2 3">CBS 123371</strain>
    </source>
</reference>
<sequence length="285" mass="31507">MTALRAILNETAPASSSPGSSGSGGRRTSNASSYYSPATTYSGLPSPAMSPMSRGLERMSLDYVAPGSRPSGNPPSPASSGYAARYEQEYAHHYDSHSQRASRNYHSHYANAYPPQGAAHWASVNGARHRPSTAESGSSHSPTDDSDYDLDGYYVRSSNASGAQGESARRDPRHAYGEEERVFIMVCAILKGMSWKEIEKQFRIRFPPGGKRRHPEPGLWNTYPDRARTSGGLTCAYYRIREQWGIEKVRGVPDDLKTDVKSVVRERVLMMNQFPDLQEMANRCC</sequence>
<feature type="compositionally biased region" description="Low complexity" evidence="1">
    <location>
        <begin position="11"/>
        <end position="42"/>
    </location>
</feature>
<organism evidence="2 3">
    <name type="scientific">Phyllosticta citriasiana</name>
    <dbReference type="NCBI Taxonomy" id="595635"/>
    <lineage>
        <taxon>Eukaryota</taxon>
        <taxon>Fungi</taxon>
        <taxon>Dikarya</taxon>
        <taxon>Ascomycota</taxon>
        <taxon>Pezizomycotina</taxon>
        <taxon>Dothideomycetes</taxon>
        <taxon>Dothideomycetes incertae sedis</taxon>
        <taxon>Botryosphaeriales</taxon>
        <taxon>Phyllostictaceae</taxon>
        <taxon>Phyllosticta</taxon>
    </lineage>
</organism>
<evidence type="ECO:0000256" key="1">
    <source>
        <dbReference type="SAM" id="MobiDB-lite"/>
    </source>
</evidence>
<feature type="region of interest" description="Disordered" evidence="1">
    <location>
        <begin position="1"/>
        <end position="55"/>
    </location>
</feature>
<comment type="caution">
    <text evidence="2">The sequence shown here is derived from an EMBL/GenBank/DDBJ whole genome shotgun (WGS) entry which is preliminary data.</text>
</comment>
<dbReference type="Proteomes" id="UP001363622">
    <property type="component" value="Unassembled WGS sequence"/>
</dbReference>
<evidence type="ECO:0000313" key="2">
    <source>
        <dbReference type="EMBL" id="KAK7516841.1"/>
    </source>
</evidence>
<accession>A0ABR1KR51</accession>
<proteinExistence type="predicted"/>
<evidence type="ECO:0000313" key="3">
    <source>
        <dbReference type="Proteomes" id="UP001363622"/>
    </source>
</evidence>
<feature type="region of interest" description="Disordered" evidence="1">
    <location>
        <begin position="121"/>
        <end position="173"/>
    </location>
</feature>
<protein>
    <submittedName>
        <fullName evidence="2">Uncharacterized protein</fullName>
    </submittedName>
</protein>